<organism evidence="1 2">
    <name type="scientific">Selenomonas montiformis</name>
    <dbReference type="NCBI Taxonomy" id="2652285"/>
    <lineage>
        <taxon>Bacteria</taxon>
        <taxon>Bacillati</taxon>
        <taxon>Bacillota</taxon>
        <taxon>Negativicutes</taxon>
        <taxon>Selenomonadales</taxon>
        <taxon>Selenomonadaceae</taxon>
        <taxon>Selenomonas</taxon>
    </lineage>
</organism>
<name>A0A6I2UNH5_9FIRM</name>
<proteinExistence type="predicted"/>
<evidence type="ECO:0000313" key="1">
    <source>
        <dbReference type="EMBL" id="MSV23768.1"/>
    </source>
</evidence>
<dbReference type="Proteomes" id="UP000430222">
    <property type="component" value="Unassembled WGS sequence"/>
</dbReference>
<evidence type="ECO:0000313" key="2">
    <source>
        <dbReference type="Proteomes" id="UP000430222"/>
    </source>
</evidence>
<reference evidence="1 2" key="1">
    <citation type="submission" date="2019-08" db="EMBL/GenBank/DDBJ databases">
        <title>In-depth cultivation of the pig gut microbiome towards novel bacterial diversity and tailored functional studies.</title>
        <authorList>
            <person name="Wylensek D."/>
            <person name="Hitch T.C.A."/>
            <person name="Clavel T."/>
        </authorList>
    </citation>
    <scope>NUCLEOTIDE SEQUENCE [LARGE SCALE GENOMIC DNA]</scope>
    <source>
        <strain evidence="2">WCA-380-WT-3B3</strain>
    </source>
</reference>
<sequence>MLYIITKLITEGQKNTFSIIGAAENIQRAAEIAAEVYKNYNKNASFQNIEMITEWLSTRRAYSFRPDKEHRLQLAITQLEGEILPDDQQVVFSAAAEEEELMRRVSQALFEGKHTAEHTPSAASCPMEQK</sequence>
<keyword evidence="2" id="KW-1185">Reference proteome</keyword>
<dbReference type="AlphaFoldDB" id="A0A6I2UNH5"/>
<dbReference type="EMBL" id="VUNL01000001">
    <property type="protein sequence ID" value="MSV23768.1"/>
    <property type="molecule type" value="Genomic_DNA"/>
</dbReference>
<gene>
    <name evidence="1" type="ORF">FYJ78_00880</name>
</gene>
<accession>A0A6I2UNH5</accession>
<comment type="caution">
    <text evidence="1">The sequence shown here is derived from an EMBL/GenBank/DDBJ whole genome shotgun (WGS) entry which is preliminary data.</text>
</comment>
<protein>
    <submittedName>
        <fullName evidence="1">Uncharacterized protein</fullName>
    </submittedName>
</protein>